<sequence>MATENDSGQPCLPGGLIPLDQWSTPDVSVRKTLRAGFKDILEQLRSGLTPESEAFESLDDLPSLSAKKLKRYAPEPDASAFASAILEQLGALRQQGVYNRGVSFIVVPPFSGVSEALLTLPSRVIEPPDNLFMTEQDADCWWDEQLGDDDWVVPELANFWLRHRSGLNLMKSFFARVALDSAGRGIVACSSWCWQFWVRYWPELHVGPLTLAPLDSERLTGWLDFLAHGGTGWSLTARMTNDGLYVLPPKTDESKEKYSCFMQDLANAARGNRGVAHAIWRRALRAKPEEDTEQDENGAGAGKTAECWVVPFDQLSLPGVPQSSGQQAGIVLHALLLHSGLTIDALELVTGITARELTMLLSRFLRADVIVQDENTQAYQLTPLGYPSVRKHLQARGFSVDGC</sequence>
<dbReference type="RefSeq" id="WP_114334215.1">
    <property type="nucleotide sequence ID" value="NZ_QMDL01000002.1"/>
</dbReference>
<proteinExistence type="predicted"/>
<evidence type="ECO:0000313" key="2">
    <source>
        <dbReference type="Proteomes" id="UP000265903"/>
    </source>
</evidence>
<comment type="caution">
    <text evidence="1">The sequence shown here is derived from an EMBL/GenBank/DDBJ whole genome shotgun (WGS) entry which is preliminary data.</text>
</comment>
<evidence type="ECO:0000313" key="1">
    <source>
        <dbReference type="EMBL" id="RMJ04106.1"/>
    </source>
</evidence>
<dbReference type="EMBL" id="QMDL01000002">
    <property type="protein sequence ID" value="RMJ04106.1"/>
    <property type="molecule type" value="Genomic_DNA"/>
</dbReference>
<dbReference type="Proteomes" id="UP000265903">
    <property type="component" value="Unassembled WGS sequence"/>
</dbReference>
<keyword evidence="2" id="KW-1185">Reference proteome</keyword>
<dbReference type="OrthoDB" id="258935at2"/>
<reference evidence="1 2" key="1">
    <citation type="submission" date="2018-08" db="EMBL/GenBank/DDBJ databases">
        <title>Whole Genome Sequence of the Moderate Halophilic Marine Bacterium Marinobacter litoralis Sw-45.</title>
        <authorList>
            <person name="Musa H."/>
        </authorList>
    </citation>
    <scope>NUCLEOTIDE SEQUENCE [LARGE SCALE GENOMIC DNA]</scope>
    <source>
        <strain evidence="1 2">Sw-45</strain>
    </source>
</reference>
<gene>
    <name evidence="1" type="ORF">DOQ08_01426</name>
</gene>
<dbReference type="AlphaFoldDB" id="A0A3M2RFL8"/>
<accession>A0A3M2RFL8</accession>
<name>A0A3M2RFL8_9GAMM</name>
<organism evidence="1 2">
    <name type="scientific">Marinobacter litoralis</name>
    <dbReference type="NCBI Taxonomy" id="187981"/>
    <lineage>
        <taxon>Bacteria</taxon>
        <taxon>Pseudomonadati</taxon>
        <taxon>Pseudomonadota</taxon>
        <taxon>Gammaproteobacteria</taxon>
        <taxon>Pseudomonadales</taxon>
        <taxon>Marinobacteraceae</taxon>
        <taxon>Marinobacter</taxon>
    </lineage>
</organism>
<protein>
    <submittedName>
        <fullName evidence="1">Uncharacterized protein</fullName>
    </submittedName>
</protein>